<dbReference type="InterPro" id="IPR010093">
    <property type="entry name" value="SinI_DNA-bd"/>
</dbReference>
<dbReference type="PANTHER" id="PTHR38431">
    <property type="entry name" value="BLL2305 PROTEIN"/>
    <property type="match status" value="1"/>
</dbReference>
<dbReference type="Proteomes" id="UP000186819">
    <property type="component" value="Unassembled WGS sequence"/>
</dbReference>
<proteinExistence type="predicted"/>
<reference evidence="4" key="1">
    <citation type="submission" date="2017-01" db="EMBL/GenBank/DDBJ databases">
        <authorList>
            <person name="Varghese N."/>
            <person name="Submissions S."/>
        </authorList>
    </citation>
    <scope>NUCLEOTIDE SEQUENCE [LARGE SCALE GENOMIC DNA]</scope>
    <source>
        <strain evidence="4">ATCC 51758</strain>
    </source>
</reference>
<dbReference type="PANTHER" id="PTHR38431:SF1">
    <property type="entry name" value="BLL2305 PROTEIN"/>
    <property type="match status" value="1"/>
</dbReference>
<keyword evidence="4" id="KW-1185">Reference proteome</keyword>
<dbReference type="AlphaFoldDB" id="A0A1N6W375"/>
<dbReference type="InterPro" id="IPR041657">
    <property type="entry name" value="HTH_17"/>
</dbReference>
<evidence type="ECO:0000313" key="3">
    <source>
        <dbReference type="EMBL" id="SIQ84435.1"/>
    </source>
</evidence>
<gene>
    <name evidence="3" type="ORF">SAMN05421829_107110</name>
</gene>
<evidence type="ECO:0000313" key="4">
    <source>
        <dbReference type="Proteomes" id="UP000186819"/>
    </source>
</evidence>
<accession>A0A1N6W375</accession>
<dbReference type="NCBIfam" id="TIGR01764">
    <property type="entry name" value="excise"/>
    <property type="match status" value="1"/>
</dbReference>
<dbReference type="InterPro" id="IPR024370">
    <property type="entry name" value="PBP_domain"/>
</dbReference>
<dbReference type="Pfam" id="PF12728">
    <property type="entry name" value="HTH_17"/>
    <property type="match status" value="1"/>
</dbReference>
<feature type="domain" description="PBP" evidence="1">
    <location>
        <begin position="100"/>
        <end position="280"/>
    </location>
</feature>
<evidence type="ECO:0000259" key="2">
    <source>
        <dbReference type="Pfam" id="PF12728"/>
    </source>
</evidence>
<name>A0A1N6W375_9RHOO</name>
<dbReference type="EMBL" id="FTMD01000007">
    <property type="protein sequence ID" value="SIQ84435.1"/>
    <property type="molecule type" value="Genomic_DNA"/>
</dbReference>
<feature type="domain" description="Helix-turn-helix" evidence="2">
    <location>
        <begin position="19"/>
        <end position="67"/>
    </location>
</feature>
<evidence type="ECO:0000259" key="1">
    <source>
        <dbReference type="Pfam" id="PF12727"/>
    </source>
</evidence>
<dbReference type="RefSeq" id="WP_076602401.1">
    <property type="nucleotide sequence ID" value="NZ_FTMD01000007.1"/>
</dbReference>
<sequence length="307" mass="32865">MSAHESPVVEHLAPQSPCLTAKQAAAYLHLNEKKLYELANSGEVPAARVGGKWLFPRRLLDDWLLEQAHGGVLADRLLIAGGDDPLLAAAVRALAAELGAEAFVAYSPTATLPGLEQLARRRADISVVHWGDAQHSAALHATLLRAHPGHARWTLVRIGQREQGVLLRPGLGIDQLETLAAFDVRWAMREAGSGAAHFLASALKARGLRPQDCSAVATVAGEREAAALLVRDAADCTPGTRATASEFGLDFLPLGWEALDLALPKEIYFRHLFQRLLARLGSAEMRELAAQLGGYELTALGRVLAAS</sequence>
<dbReference type="GO" id="GO:0003677">
    <property type="term" value="F:DNA binding"/>
    <property type="evidence" value="ECO:0007669"/>
    <property type="project" value="InterPro"/>
</dbReference>
<dbReference type="Pfam" id="PF12727">
    <property type="entry name" value="PBP_like"/>
    <property type="match status" value="1"/>
</dbReference>
<dbReference type="InterPro" id="IPR038148">
    <property type="entry name" value="Tn1545/Tn916_Xis"/>
</dbReference>
<dbReference type="STRING" id="34027.SAMN05421829_107110"/>
<dbReference type="OrthoDB" id="9805928at2"/>
<protein>
    <submittedName>
        <fullName evidence="3">DNA binding domain-containing protein, excisionase family</fullName>
    </submittedName>
</protein>
<dbReference type="Gene3D" id="3.90.105.50">
    <property type="match status" value="1"/>
</dbReference>
<organism evidence="3 4">
    <name type="scientific">Aromatoleum tolulyticum</name>
    <dbReference type="NCBI Taxonomy" id="34027"/>
    <lineage>
        <taxon>Bacteria</taxon>
        <taxon>Pseudomonadati</taxon>
        <taxon>Pseudomonadota</taxon>
        <taxon>Betaproteobacteria</taxon>
        <taxon>Rhodocyclales</taxon>
        <taxon>Rhodocyclaceae</taxon>
        <taxon>Aromatoleum</taxon>
    </lineage>
</organism>